<feature type="domain" description="PAC" evidence="15">
    <location>
        <begin position="425"/>
        <end position="477"/>
    </location>
</feature>
<dbReference type="EMBL" id="LMTZ01000045">
    <property type="protein sequence ID" value="KST68820.1"/>
    <property type="molecule type" value="Genomic_DNA"/>
</dbReference>
<keyword evidence="11" id="KW-0175">Coiled coil</keyword>
<dbReference type="SMART" id="SM00091">
    <property type="entry name" value="PAS"/>
    <property type="match status" value="1"/>
</dbReference>
<dbReference type="OrthoDB" id="9788063at2"/>
<evidence type="ECO:0000259" key="14">
    <source>
        <dbReference type="PROSITE" id="PS50112"/>
    </source>
</evidence>
<evidence type="ECO:0000256" key="10">
    <source>
        <dbReference type="PROSITE-ProRule" id="PRU00703"/>
    </source>
</evidence>
<dbReference type="SUPFAM" id="SSF55874">
    <property type="entry name" value="ATPase domain of HSP90 chaperone/DNA topoisomerase II/histidine kinase"/>
    <property type="match status" value="1"/>
</dbReference>
<feature type="domain" description="Response regulatory" evidence="13">
    <location>
        <begin position="733"/>
        <end position="849"/>
    </location>
</feature>
<dbReference type="SMART" id="SM00388">
    <property type="entry name" value="HisKA"/>
    <property type="match status" value="1"/>
</dbReference>
<feature type="domain" description="PAS" evidence="14">
    <location>
        <begin position="352"/>
        <end position="422"/>
    </location>
</feature>
<dbReference type="SUPFAM" id="SSF47384">
    <property type="entry name" value="Homodimeric domain of signal transducing histidine kinase"/>
    <property type="match status" value="1"/>
</dbReference>
<evidence type="ECO:0000313" key="19">
    <source>
        <dbReference type="Proteomes" id="UP000053372"/>
    </source>
</evidence>
<dbReference type="InterPro" id="IPR003594">
    <property type="entry name" value="HATPase_dom"/>
</dbReference>
<keyword evidence="8" id="KW-0902">Two-component regulatory system</keyword>
<dbReference type="InterPro" id="IPR005467">
    <property type="entry name" value="His_kinase_dom"/>
</dbReference>
<sequence length="852" mass="95294">MQQNQWFSLTEAICKPLVVTPDTPVVEVIGLMSQGWVGNCRLDNYDSPSDENLVIQENTSDCVLIIDDRQLVGIFTERDVVQLIAAGRNLKGITIAEVMSRELVVLKTNDTNQDIFAARNLMRQHGIRHLPIMDECDRVLGTISSEGIRRALRPTQWLRFCRVREVMNVQVVHALPTVSVLDAIKLMIYHHVSCIVIVQEVRGNRKYSNSGVSNLLPIGIITERDILQFQRLELNLESTQVEAVMSAPLFLVSPEDSLWVVQSLMQQHRVRRLVVANSEKELVGIITQTSLLQALDPTEMYGILELLQQRVGELETERKELSQSYTTQSQLYRETQKALEERQQAEKALQQEKNLISAILDVAAALIVVLDREGNIIHFNQTCETITGYSFAEIRNKQVWDFIPLEEIETTREVFEELKRGEFPNQNENNWLAKDGSRHLISWSNTCLIDDNGSVKYVIATGIDITEKKQLELQFLRTQRLESIGTLAGGIAHDLNNILTPVLAIAQLLPLKLPKTDNQTQYLFEMLQNSARRGANLVKQVLSFARGVEGDRTTLQIKHIISEIREFVCNTFPKSIEIEVSIARDLRPIYADGTQLHQVFMNLCVNARDAMPNGGKLIIGAKNIELDRNHAAISANSNLGDHVVVTVSDTGIGIPPKTLERIFEPFFTTKEQGKGTGLGLSTALGIIKSHGGFINVYSEVGKGTQFTVYLPAVHTVETTQNRQEEASIGGGELILVVDDEAIIRQISKTSLEEYNYQVLTASNGIEAIALYAQYKDDISVVVMDMMMPSMDGLTAIYTLQQINREVKVIAVSGLPSSEKIATANQAGVKAFLAKPYTSQELLRNLHLVIHNP</sequence>
<dbReference type="Gene3D" id="3.40.50.2300">
    <property type="match status" value="1"/>
</dbReference>
<dbReference type="PROSITE" id="PS50112">
    <property type="entry name" value="PAS"/>
    <property type="match status" value="1"/>
</dbReference>
<evidence type="ECO:0000313" key="17">
    <source>
        <dbReference type="EMBL" id="KST68157.1"/>
    </source>
</evidence>
<dbReference type="InterPro" id="IPR036097">
    <property type="entry name" value="HisK_dim/P_sf"/>
</dbReference>
<dbReference type="CDD" id="cd17774">
    <property type="entry name" value="CBS_two-component_sensor_histidine_kinase_repeat2"/>
    <property type="match status" value="1"/>
</dbReference>
<evidence type="ECO:0000256" key="5">
    <source>
        <dbReference type="ARBA" id="ARBA00022741"/>
    </source>
</evidence>
<feature type="domain" description="Histidine kinase" evidence="12">
    <location>
        <begin position="490"/>
        <end position="714"/>
    </location>
</feature>
<name>A0A0V7ZU27_9CYAN</name>
<dbReference type="EMBL" id="LMTZ01000077">
    <property type="protein sequence ID" value="KST68157.1"/>
    <property type="molecule type" value="Genomic_DNA"/>
</dbReference>
<dbReference type="InterPro" id="IPR046342">
    <property type="entry name" value="CBS_dom_sf"/>
</dbReference>
<dbReference type="RefSeq" id="WP_058183436.1">
    <property type="nucleotide sequence ID" value="NZ_LMTZ01000045.1"/>
</dbReference>
<dbReference type="SMART" id="SM00116">
    <property type="entry name" value="CBS"/>
    <property type="match status" value="4"/>
</dbReference>
<comment type="catalytic activity">
    <reaction evidence="1">
        <text>ATP + protein L-histidine = ADP + protein N-phospho-L-histidine.</text>
        <dbReference type="EC" id="2.7.13.3"/>
    </reaction>
</comment>
<dbReference type="Gene3D" id="3.30.450.20">
    <property type="entry name" value="PAS domain"/>
    <property type="match status" value="1"/>
</dbReference>
<dbReference type="PROSITE" id="PS50113">
    <property type="entry name" value="PAC"/>
    <property type="match status" value="1"/>
</dbReference>
<proteinExistence type="predicted"/>
<dbReference type="Proteomes" id="UP000053372">
    <property type="component" value="Unassembled WGS sequence"/>
</dbReference>
<feature type="domain" description="CBS" evidence="16">
    <location>
        <begin position="9"/>
        <end position="90"/>
    </location>
</feature>
<dbReference type="CDD" id="cd00082">
    <property type="entry name" value="HisKA"/>
    <property type="match status" value="1"/>
</dbReference>
<keyword evidence="4" id="KW-0808">Transferase</keyword>
<dbReference type="InterPro" id="IPR011006">
    <property type="entry name" value="CheY-like_superfamily"/>
</dbReference>
<feature type="modified residue" description="4-aspartylphosphate" evidence="9">
    <location>
        <position position="784"/>
    </location>
</feature>
<gene>
    <name evidence="17" type="ORF">BC008_32570</name>
    <name evidence="18" type="ORF">BC008_34255</name>
</gene>
<evidence type="ECO:0000256" key="9">
    <source>
        <dbReference type="PROSITE-ProRule" id="PRU00169"/>
    </source>
</evidence>
<dbReference type="Pfam" id="PF00512">
    <property type="entry name" value="HisKA"/>
    <property type="match status" value="1"/>
</dbReference>
<dbReference type="Pfam" id="PF00571">
    <property type="entry name" value="CBS"/>
    <property type="match status" value="4"/>
</dbReference>
<evidence type="ECO:0000256" key="3">
    <source>
        <dbReference type="ARBA" id="ARBA00022553"/>
    </source>
</evidence>
<dbReference type="InterPro" id="IPR035965">
    <property type="entry name" value="PAS-like_dom_sf"/>
</dbReference>
<dbReference type="PROSITE" id="PS51371">
    <property type="entry name" value="CBS"/>
    <property type="match status" value="4"/>
</dbReference>
<feature type="domain" description="CBS" evidence="16">
    <location>
        <begin position="245"/>
        <end position="306"/>
    </location>
</feature>
<dbReference type="InterPro" id="IPR001789">
    <property type="entry name" value="Sig_transdc_resp-reg_receiver"/>
</dbReference>
<reference evidence="17 19" key="1">
    <citation type="journal article" date="2015" name="Genome Announc.">
        <title>Draft Genome of the Euendolithic (true boring) Cyanobacterium Mastigocoleus testarum strain BC008.</title>
        <authorList>
            <person name="Guida B.S."/>
            <person name="Garcia-Pichel F."/>
        </authorList>
    </citation>
    <scope>NUCLEOTIDE SEQUENCE [LARGE SCALE GENOMIC DNA]</scope>
    <source>
        <strain evidence="17 19">BC008</strain>
    </source>
</reference>
<protein>
    <recommendedName>
        <fullName evidence="2">histidine kinase</fullName>
        <ecNumber evidence="2">2.7.13.3</ecNumber>
    </recommendedName>
</protein>
<dbReference type="SUPFAM" id="SSF54631">
    <property type="entry name" value="CBS-domain pair"/>
    <property type="match status" value="2"/>
</dbReference>
<feature type="domain" description="CBS" evidence="16">
    <location>
        <begin position="99"/>
        <end position="160"/>
    </location>
</feature>
<dbReference type="SUPFAM" id="SSF55785">
    <property type="entry name" value="PYP-like sensor domain (PAS domain)"/>
    <property type="match status" value="1"/>
</dbReference>
<dbReference type="InterPro" id="IPR036890">
    <property type="entry name" value="HATPase_C_sf"/>
</dbReference>
<keyword evidence="6" id="KW-0418">Kinase</keyword>
<dbReference type="Pfam" id="PF02518">
    <property type="entry name" value="HATPase_c"/>
    <property type="match status" value="1"/>
</dbReference>
<dbReference type="InterPro" id="IPR000644">
    <property type="entry name" value="CBS_dom"/>
</dbReference>
<dbReference type="PRINTS" id="PR00344">
    <property type="entry name" value="BCTRLSENSOR"/>
</dbReference>
<feature type="coiled-coil region" evidence="11">
    <location>
        <begin position="304"/>
        <end position="355"/>
    </location>
</feature>
<dbReference type="Gene3D" id="3.10.580.10">
    <property type="entry name" value="CBS-domain"/>
    <property type="match status" value="2"/>
</dbReference>
<dbReference type="PROSITE" id="PS50109">
    <property type="entry name" value="HIS_KIN"/>
    <property type="match status" value="1"/>
</dbReference>
<keyword evidence="19" id="KW-1185">Reference proteome</keyword>
<dbReference type="Gene3D" id="1.10.287.130">
    <property type="match status" value="1"/>
</dbReference>
<keyword evidence="10" id="KW-0129">CBS domain</keyword>
<dbReference type="InterPro" id="IPR003661">
    <property type="entry name" value="HisK_dim/P_dom"/>
</dbReference>
<accession>A0A0V7ZU27</accession>
<dbReference type="AlphaFoldDB" id="A0A0V7ZU27"/>
<keyword evidence="5" id="KW-0547">Nucleotide-binding</keyword>
<evidence type="ECO:0000259" key="13">
    <source>
        <dbReference type="PROSITE" id="PS50110"/>
    </source>
</evidence>
<evidence type="ECO:0000256" key="11">
    <source>
        <dbReference type="SAM" id="Coils"/>
    </source>
</evidence>
<dbReference type="SUPFAM" id="SSF52172">
    <property type="entry name" value="CheY-like"/>
    <property type="match status" value="1"/>
</dbReference>
<dbReference type="Gene3D" id="3.30.565.10">
    <property type="entry name" value="Histidine kinase-like ATPase, C-terminal domain"/>
    <property type="match status" value="1"/>
</dbReference>
<dbReference type="PANTHER" id="PTHR43065">
    <property type="entry name" value="SENSOR HISTIDINE KINASE"/>
    <property type="match status" value="1"/>
</dbReference>
<dbReference type="InterPro" id="IPR000700">
    <property type="entry name" value="PAS-assoc_C"/>
</dbReference>
<evidence type="ECO:0000259" key="16">
    <source>
        <dbReference type="PROSITE" id="PS51371"/>
    </source>
</evidence>
<dbReference type="NCBIfam" id="TIGR00229">
    <property type="entry name" value="sensory_box"/>
    <property type="match status" value="1"/>
</dbReference>
<organism evidence="17 19">
    <name type="scientific">Mastigocoleus testarum BC008</name>
    <dbReference type="NCBI Taxonomy" id="371196"/>
    <lineage>
        <taxon>Bacteria</taxon>
        <taxon>Bacillati</taxon>
        <taxon>Cyanobacteriota</taxon>
        <taxon>Cyanophyceae</taxon>
        <taxon>Nostocales</taxon>
        <taxon>Hapalosiphonaceae</taxon>
        <taxon>Mastigocoleus</taxon>
    </lineage>
</organism>
<keyword evidence="7" id="KW-0067">ATP-binding</keyword>
<dbReference type="PROSITE" id="PS50110">
    <property type="entry name" value="RESPONSE_REGULATORY"/>
    <property type="match status" value="1"/>
</dbReference>
<evidence type="ECO:0000256" key="6">
    <source>
        <dbReference type="ARBA" id="ARBA00022777"/>
    </source>
</evidence>
<dbReference type="Pfam" id="PF13426">
    <property type="entry name" value="PAS_9"/>
    <property type="match status" value="1"/>
</dbReference>
<keyword evidence="3 9" id="KW-0597">Phosphoprotein</keyword>
<dbReference type="PANTHER" id="PTHR43065:SF46">
    <property type="entry name" value="C4-DICARBOXYLATE TRANSPORT SENSOR PROTEIN DCTB"/>
    <property type="match status" value="1"/>
</dbReference>
<comment type="caution">
    <text evidence="17">The sequence shown here is derived from an EMBL/GenBank/DDBJ whole genome shotgun (WGS) entry which is preliminary data.</text>
</comment>
<evidence type="ECO:0000256" key="4">
    <source>
        <dbReference type="ARBA" id="ARBA00022679"/>
    </source>
</evidence>
<evidence type="ECO:0000256" key="7">
    <source>
        <dbReference type="ARBA" id="ARBA00022840"/>
    </source>
</evidence>
<evidence type="ECO:0000313" key="18">
    <source>
        <dbReference type="EMBL" id="KST68820.1"/>
    </source>
</evidence>
<dbReference type="SMART" id="SM00448">
    <property type="entry name" value="REC"/>
    <property type="match status" value="1"/>
</dbReference>
<evidence type="ECO:0000256" key="1">
    <source>
        <dbReference type="ARBA" id="ARBA00000085"/>
    </source>
</evidence>
<evidence type="ECO:0000256" key="2">
    <source>
        <dbReference type="ARBA" id="ARBA00012438"/>
    </source>
</evidence>
<evidence type="ECO:0000259" key="15">
    <source>
        <dbReference type="PROSITE" id="PS50113"/>
    </source>
</evidence>
<dbReference type="InterPro" id="IPR000014">
    <property type="entry name" value="PAS"/>
</dbReference>
<dbReference type="CDD" id="cd00130">
    <property type="entry name" value="PAS"/>
    <property type="match status" value="1"/>
</dbReference>
<evidence type="ECO:0000256" key="8">
    <source>
        <dbReference type="ARBA" id="ARBA00023012"/>
    </source>
</evidence>
<dbReference type="InterPro" id="IPR004358">
    <property type="entry name" value="Sig_transdc_His_kin-like_C"/>
</dbReference>
<dbReference type="SMART" id="SM00387">
    <property type="entry name" value="HATPase_c"/>
    <property type="match status" value="1"/>
</dbReference>
<dbReference type="EC" id="2.7.13.3" evidence="2"/>
<dbReference type="CDD" id="cd00156">
    <property type="entry name" value="REC"/>
    <property type="match status" value="1"/>
</dbReference>
<dbReference type="Pfam" id="PF00072">
    <property type="entry name" value="Response_reg"/>
    <property type="match status" value="1"/>
</dbReference>
<dbReference type="GO" id="GO:0000155">
    <property type="term" value="F:phosphorelay sensor kinase activity"/>
    <property type="evidence" value="ECO:0007669"/>
    <property type="project" value="InterPro"/>
</dbReference>
<dbReference type="CDD" id="cd04620">
    <property type="entry name" value="CBS_two-component_sensor_histidine_kinase_repeat1"/>
    <property type="match status" value="1"/>
</dbReference>
<dbReference type="GO" id="GO:0005524">
    <property type="term" value="F:ATP binding"/>
    <property type="evidence" value="ECO:0007669"/>
    <property type="project" value="UniProtKB-KW"/>
</dbReference>
<feature type="domain" description="CBS" evidence="16">
    <location>
        <begin position="167"/>
        <end position="238"/>
    </location>
</feature>
<evidence type="ECO:0000259" key="12">
    <source>
        <dbReference type="PROSITE" id="PS50109"/>
    </source>
</evidence>